<dbReference type="PROSITE" id="PS51257">
    <property type="entry name" value="PROKAR_LIPOPROTEIN"/>
    <property type="match status" value="1"/>
</dbReference>
<dbReference type="Proteomes" id="UP000468766">
    <property type="component" value="Unassembled WGS sequence"/>
</dbReference>
<dbReference type="EMBL" id="WBXO01000002">
    <property type="protein sequence ID" value="KAB2953666.1"/>
    <property type="molecule type" value="Genomic_DNA"/>
</dbReference>
<reference evidence="1 2" key="1">
    <citation type="submission" date="2019-10" db="EMBL/GenBank/DDBJ databases">
        <title>Whole-genome sequence of the extremophile Heliorestis acidaminivorans DSM 24790.</title>
        <authorList>
            <person name="Kyndt J.A."/>
            <person name="Meyer T.E."/>
        </authorList>
    </citation>
    <scope>NUCLEOTIDE SEQUENCE [LARGE SCALE GENOMIC DNA]</scope>
    <source>
        <strain evidence="1 2">DSM 24790</strain>
    </source>
</reference>
<gene>
    <name evidence="1" type="ORF">F9B85_03335</name>
</gene>
<evidence type="ECO:0000313" key="2">
    <source>
        <dbReference type="Proteomes" id="UP000468766"/>
    </source>
</evidence>
<dbReference type="AlphaFoldDB" id="A0A6I0EYT5"/>
<comment type="caution">
    <text evidence="1">The sequence shown here is derived from an EMBL/GenBank/DDBJ whole genome shotgun (WGS) entry which is preliminary data.</text>
</comment>
<protein>
    <submittedName>
        <fullName evidence="1">Uncharacterized protein</fullName>
    </submittedName>
</protein>
<name>A0A6I0EYT5_9FIRM</name>
<keyword evidence="2" id="KW-1185">Reference proteome</keyword>
<organism evidence="1 2">
    <name type="scientific">Heliorestis acidaminivorans</name>
    <dbReference type="NCBI Taxonomy" id="553427"/>
    <lineage>
        <taxon>Bacteria</taxon>
        <taxon>Bacillati</taxon>
        <taxon>Bacillota</taxon>
        <taxon>Clostridia</taxon>
        <taxon>Eubacteriales</taxon>
        <taxon>Heliobacteriaceae</taxon>
        <taxon>Heliorestis</taxon>
    </lineage>
</organism>
<dbReference type="OrthoDB" id="9841197at2"/>
<dbReference type="RefSeq" id="WP_151618552.1">
    <property type="nucleotide sequence ID" value="NZ_WBXO01000002.1"/>
</dbReference>
<accession>A0A6I0EYT5</accession>
<evidence type="ECO:0000313" key="1">
    <source>
        <dbReference type="EMBL" id="KAB2953666.1"/>
    </source>
</evidence>
<sequence>MGAQMLRSKVSLLVIALIMFTAFLIAGCSSPVAQGSVITPLDVPQEMAQLKPYLESHLPPEAKGAVSEGVKGNGKLGVVAIVQLEGENDSKEQVRQFTRDFVFAAYRTDFLIDVVAITLLKANGERALTVVVGEDTDAFLDKDVWKANELSADEFFDWLNSSKVDHDNPAESIVVAGDYGK</sequence>
<proteinExistence type="predicted"/>